<dbReference type="Gene3D" id="3.40.50.300">
    <property type="entry name" value="P-loop containing nucleotide triphosphate hydrolases"/>
    <property type="match status" value="1"/>
</dbReference>
<dbReference type="OrthoDB" id="9808822at2"/>
<name>A0A1N6GW45_9GAMM</name>
<reference evidence="2 3" key="1">
    <citation type="submission" date="2016-11" db="EMBL/GenBank/DDBJ databases">
        <authorList>
            <person name="Jaros S."/>
            <person name="Januszkiewicz K."/>
            <person name="Wedrychowicz H."/>
        </authorList>
    </citation>
    <scope>NUCLEOTIDE SEQUENCE [LARGE SCALE GENOMIC DNA]</scope>
    <source>
        <strain evidence="2 3">DSM 17737</strain>
    </source>
</reference>
<dbReference type="CDD" id="cd03112">
    <property type="entry name" value="CobW-like"/>
    <property type="match status" value="1"/>
</dbReference>
<feature type="domain" description="CobW/HypB/UreG nucleotide-binding" evidence="1">
    <location>
        <begin position="5"/>
        <end position="168"/>
    </location>
</feature>
<dbReference type="InterPro" id="IPR051316">
    <property type="entry name" value="Zinc-reg_GTPase_activator"/>
</dbReference>
<dbReference type="InterPro" id="IPR027417">
    <property type="entry name" value="P-loop_NTPase"/>
</dbReference>
<evidence type="ECO:0000313" key="2">
    <source>
        <dbReference type="EMBL" id="SIO11773.1"/>
    </source>
</evidence>
<dbReference type="RefSeq" id="WP_074201774.1">
    <property type="nucleotide sequence ID" value="NZ_FSRE01000003.1"/>
</dbReference>
<dbReference type="GO" id="GO:0005737">
    <property type="term" value="C:cytoplasm"/>
    <property type="evidence" value="ECO:0007669"/>
    <property type="project" value="TreeGrafter"/>
</dbReference>
<evidence type="ECO:0000259" key="1">
    <source>
        <dbReference type="Pfam" id="PF02492"/>
    </source>
</evidence>
<dbReference type="PANTHER" id="PTHR13748:SF46">
    <property type="entry name" value="ZINC CHAPERONE YEIR"/>
    <property type="match status" value="1"/>
</dbReference>
<organism evidence="2 3">
    <name type="scientific">Sulfurivirga caldicuralii</name>
    <dbReference type="NCBI Taxonomy" id="364032"/>
    <lineage>
        <taxon>Bacteria</taxon>
        <taxon>Pseudomonadati</taxon>
        <taxon>Pseudomonadota</taxon>
        <taxon>Gammaproteobacteria</taxon>
        <taxon>Thiotrichales</taxon>
        <taxon>Piscirickettsiaceae</taxon>
        <taxon>Sulfurivirga</taxon>
    </lineage>
</organism>
<dbReference type="Proteomes" id="UP000198461">
    <property type="component" value="Unassembled WGS sequence"/>
</dbReference>
<dbReference type="PANTHER" id="PTHR13748">
    <property type="entry name" value="COBW-RELATED"/>
    <property type="match status" value="1"/>
</dbReference>
<dbReference type="STRING" id="364032.SAMN05443662_1527"/>
<accession>A0A1N6GW45</accession>
<dbReference type="InterPro" id="IPR003495">
    <property type="entry name" value="CobW/HypB/UreG_nucleotide-bd"/>
</dbReference>
<proteinExistence type="predicted"/>
<sequence length="322" mass="35695">MSTTPVHLITGLLGSGKTTLLQNLLKQKPSEEKWGIIINDFGPLTIDATLVAGADKIVEVRGGCVCCSAQHGLRQALDALLKAGITRILVEPTGVSHPAEITDLFLHHPALELQAIVAVMTPQQLTPARWEKSALMRDLAMLADLVVLNKIDLATADVIQQAEQLLCQQPRPPQTILRASHADCQLHDLLKPHSPPPLLIWQHKPHQCTSFMPHETDLPGLIDAQRSESDGLITLGYRWGPEAVFSRPALRQVFADTAPHRGKGLIRTGKRWQSLQWADNILSLQETAWQRDSRLLVFFDRADAIEPFETRLKDSILLKLAQ</sequence>
<dbReference type="SUPFAM" id="SSF52540">
    <property type="entry name" value="P-loop containing nucleoside triphosphate hydrolases"/>
    <property type="match status" value="1"/>
</dbReference>
<protein>
    <submittedName>
        <fullName evidence="2">CobW/HypB/UreG, nucleotide-binding domain</fullName>
    </submittedName>
</protein>
<gene>
    <name evidence="2" type="ORF">SAMN05443662_1527</name>
</gene>
<evidence type="ECO:0000313" key="3">
    <source>
        <dbReference type="Proteomes" id="UP000198461"/>
    </source>
</evidence>
<dbReference type="AlphaFoldDB" id="A0A1N6GW45"/>
<keyword evidence="3" id="KW-1185">Reference proteome</keyword>
<dbReference type="EMBL" id="FSRE01000003">
    <property type="protein sequence ID" value="SIO11773.1"/>
    <property type="molecule type" value="Genomic_DNA"/>
</dbReference>
<dbReference type="Pfam" id="PF02492">
    <property type="entry name" value="cobW"/>
    <property type="match status" value="1"/>
</dbReference>